<organism evidence="2 3">
    <name type="scientific">Nibribacter koreensis</name>
    <dbReference type="NCBI Taxonomy" id="1084519"/>
    <lineage>
        <taxon>Bacteria</taxon>
        <taxon>Pseudomonadati</taxon>
        <taxon>Bacteroidota</taxon>
        <taxon>Cytophagia</taxon>
        <taxon>Cytophagales</taxon>
        <taxon>Hymenobacteraceae</taxon>
        <taxon>Nibribacter</taxon>
    </lineage>
</organism>
<accession>A0ABP8F5V5</accession>
<protein>
    <recommendedName>
        <fullName evidence="4">GLPGLI family protein</fullName>
    </recommendedName>
</protein>
<feature type="signal peptide" evidence="1">
    <location>
        <begin position="1"/>
        <end position="21"/>
    </location>
</feature>
<keyword evidence="3" id="KW-1185">Reference proteome</keyword>
<name>A0ABP8F5V5_9BACT</name>
<dbReference type="Proteomes" id="UP001501844">
    <property type="component" value="Unassembled WGS sequence"/>
</dbReference>
<evidence type="ECO:0000313" key="2">
    <source>
        <dbReference type="EMBL" id="GAA4295890.1"/>
    </source>
</evidence>
<comment type="caution">
    <text evidence="2">The sequence shown here is derived from an EMBL/GenBank/DDBJ whole genome shotgun (WGS) entry which is preliminary data.</text>
</comment>
<gene>
    <name evidence="2" type="ORF">GCM10023183_02150</name>
</gene>
<evidence type="ECO:0000256" key="1">
    <source>
        <dbReference type="SAM" id="SignalP"/>
    </source>
</evidence>
<keyword evidence="1" id="KW-0732">Signal</keyword>
<evidence type="ECO:0000313" key="3">
    <source>
        <dbReference type="Proteomes" id="UP001501844"/>
    </source>
</evidence>
<dbReference type="RefSeq" id="WP_345161456.1">
    <property type="nucleotide sequence ID" value="NZ_BAABGX010000001.1"/>
</dbReference>
<proteinExistence type="predicted"/>
<evidence type="ECO:0008006" key="4">
    <source>
        <dbReference type="Google" id="ProtNLM"/>
    </source>
</evidence>
<reference evidence="3" key="1">
    <citation type="journal article" date="2019" name="Int. J. Syst. Evol. Microbiol.">
        <title>The Global Catalogue of Microorganisms (GCM) 10K type strain sequencing project: providing services to taxonomists for standard genome sequencing and annotation.</title>
        <authorList>
            <consortium name="The Broad Institute Genomics Platform"/>
            <consortium name="The Broad Institute Genome Sequencing Center for Infectious Disease"/>
            <person name="Wu L."/>
            <person name="Ma J."/>
        </authorList>
    </citation>
    <scope>NUCLEOTIDE SEQUENCE [LARGE SCALE GENOMIC DNA]</scope>
    <source>
        <strain evidence="3">JCM 17917</strain>
    </source>
</reference>
<sequence length="244" mass="27797">MKNIYLFICAMLFSFSGIAQTMVITNGVVSVDGQNLFKIKKTQKGNMLLQTMPEFTIYDLQDVPRLKWEGDQGTLVFLDDNKSHLPRTADAYEKSIAKFIIKDSIFTKAGYNAGYKKAWIEKYGGYYHSNKAVTYDNKGLIVRDKSKSVETLENKILQDGLIIGTLSNHTVPGNEGRRELRVFNSKEENVLRAFYDWSSSMNQGGDFKIEMNLVKEKETDELKVTGVNNLNKKILEYLVVKGYL</sequence>
<dbReference type="EMBL" id="BAABGX010000001">
    <property type="protein sequence ID" value="GAA4295890.1"/>
    <property type="molecule type" value="Genomic_DNA"/>
</dbReference>
<feature type="chain" id="PRO_5045235429" description="GLPGLI family protein" evidence="1">
    <location>
        <begin position="22"/>
        <end position="244"/>
    </location>
</feature>